<keyword evidence="1" id="KW-1133">Transmembrane helix</keyword>
<protein>
    <submittedName>
        <fullName evidence="3">DUF302</fullName>
    </submittedName>
</protein>
<dbReference type="InterPro" id="IPR005180">
    <property type="entry name" value="DUF302"/>
</dbReference>
<keyword evidence="1" id="KW-0812">Transmembrane</keyword>
<keyword evidence="4" id="KW-1185">Reference proteome</keyword>
<dbReference type="RefSeq" id="WP_207678062.1">
    <property type="nucleotide sequence ID" value="NZ_CP061800.1"/>
</dbReference>
<dbReference type="Proteomes" id="UP000663722">
    <property type="component" value="Chromosome"/>
</dbReference>
<dbReference type="InterPro" id="IPR035923">
    <property type="entry name" value="TT1751-like_sf"/>
</dbReference>
<sequence length="161" mass="17898">MTGPIIIGVLIGIVLTVIFEIIAMRSKMLVVHSSRFEFDETVERVEEAIEKQNWTLVESGLLNENLEKKGVHLAPQVHLLKLCKAEYAAEVLRDNRPMACLMPCTIAVYETDDGDVEISKINTGIISKIFGGTVARVMGGKVAKDEEEMLRNLIEETQNIA</sequence>
<evidence type="ECO:0000313" key="3">
    <source>
        <dbReference type="EMBL" id="QTA89442.1"/>
    </source>
</evidence>
<dbReference type="CDD" id="cd14797">
    <property type="entry name" value="DUF302"/>
    <property type="match status" value="1"/>
</dbReference>
<dbReference type="KEGG" id="dmm:dnm_054950"/>
<feature type="transmembrane region" description="Helical" evidence="1">
    <location>
        <begin position="6"/>
        <end position="24"/>
    </location>
</feature>
<dbReference type="EMBL" id="CP061800">
    <property type="protein sequence ID" value="QTA89442.1"/>
    <property type="molecule type" value="Genomic_DNA"/>
</dbReference>
<organism evidence="3 4">
    <name type="scientific">Desulfonema magnum</name>
    <dbReference type="NCBI Taxonomy" id="45655"/>
    <lineage>
        <taxon>Bacteria</taxon>
        <taxon>Pseudomonadati</taxon>
        <taxon>Thermodesulfobacteriota</taxon>
        <taxon>Desulfobacteria</taxon>
        <taxon>Desulfobacterales</taxon>
        <taxon>Desulfococcaceae</taxon>
        <taxon>Desulfonema</taxon>
    </lineage>
</organism>
<accession>A0A975GQ25</accession>
<dbReference type="PANTHER" id="PTHR38342:SF1">
    <property type="entry name" value="SLR5037 PROTEIN"/>
    <property type="match status" value="1"/>
</dbReference>
<evidence type="ECO:0000256" key="1">
    <source>
        <dbReference type="SAM" id="Phobius"/>
    </source>
</evidence>
<feature type="domain" description="DUF302" evidence="2">
    <location>
        <begin position="63"/>
        <end position="120"/>
    </location>
</feature>
<gene>
    <name evidence="3" type="ORF">dnm_054950</name>
</gene>
<dbReference type="Gene3D" id="3.30.310.70">
    <property type="entry name" value="TT1751-like domain"/>
    <property type="match status" value="1"/>
</dbReference>
<evidence type="ECO:0000313" key="4">
    <source>
        <dbReference type="Proteomes" id="UP000663722"/>
    </source>
</evidence>
<reference evidence="3" key="1">
    <citation type="journal article" date="2021" name="Microb. Physiol.">
        <title>Proteogenomic Insights into the Physiology of Marine, Sulfate-Reducing, Filamentous Desulfonema limicola and Desulfonema magnum.</title>
        <authorList>
            <person name="Schnaars V."/>
            <person name="Wohlbrand L."/>
            <person name="Scheve S."/>
            <person name="Hinrichs C."/>
            <person name="Reinhardt R."/>
            <person name="Rabus R."/>
        </authorList>
    </citation>
    <scope>NUCLEOTIDE SEQUENCE</scope>
    <source>
        <strain evidence="3">4be13</strain>
    </source>
</reference>
<dbReference type="SUPFAM" id="SSF103247">
    <property type="entry name" value="TT1751-like"/>
    <property type="match status" value="1"/>
</dbReference>
<keyword evidence="1" id="KW-0472">Membrane</keyword>
<name>A0A975GQ25_9BACT</name>
<evidence type="ECO:0000259" key="2">
    <source>
        <dbReference type="Pfam" id="PF03625"/>
    </source>
</evidence>
<dbReference type="AlphaFoldDB" id="A0A975GQ25"/>
<dbReference type="PANTHER" id="PTHR38342">
    <property type="entry name" value="SLR5037 PROTEIN"/>
    <property type="match status" value="1"/>
</dbReference>
<proteinExistence type="predicted"/>
<dbReference type="Pfam" id="PF03625">
    <property type="entry name" value="DUF302"/>
    <property type="match status" value="1"/>
</dbReference>